<feature type="non-terminal residue" evidence="11">
    <location>
        <position position="1507"/>
    </location>
</feature>
<dbReference type="FunFam" id="3.40.47.10:FF:000019">
    <property type="entry name" value="Polyketide synthase type I"/>
    <property type="match status" value="1"/>
</dbReference>
<dbReference type="InterPro" id="IPR050091">
    <property type="entry name" value="PKS_NRPS_Biosynth_Enz"/>
</dbReference>
<keyword evidence="5" id="KW-0045">Antibiotic biosynthesis</keyword>
<dbReference type="GO" id="GO:0004315">
    <property type="term" value="F:3-oxoacyl-[acyl-carrier-protein] synthase activity"/>
    <property type="evidence" value="ECO:0007669"/>
    <property type="project" value="InterPro"/>
</dbReference>
<dbReference type="CDD" id="cd08952">
    <property type="entry name" value="KR_1_SDR_x"/>
    <property type="match status" value="1"/>
</dbReference>
<dbReference type="Pfam" id="PF16197">
    <property type="entry name" value="KAsynt_C_assoc"/>
    <property type="match status" value="1"/>
</dbReference>
<dbReference type="InterPro" id="IPR036291">
    <property type="entry name" value="NAD(P)-bd_dom_sf"/>
</dbReference>
<evidence type="ECO:0000313" key="12">
    <source>
        <dbReference type="Proteomes" id="UP000579523"/>
    </source>
</evidence>
<dbReference type="Proteomes" id="UP000579523">
    <property type="component" value="Unassembled WGS sequence"/>
</dbReference>
<dbReference type="GO" id="GO:0006633">
    <property type="term" value="P:fatty acid biosynthetic process"/>
    <property type="evidence" value="ECO:0007669"/>
    <property type="project" value="InterPro"/>
</dbReference>
<dbReference type="InterPro" id="IPR009081">
    <property type="entry name" value="PP-bd_ACP"/>
</dbReference>
<dbReference type="NCBIfam" id="NF045894">
    <property type="entry name" value="PKS_plus_SDR"/>
    <property type="match status" value="1"/>
</dbReference>
<dbReference type="Gene3D" id="1.10.1200.10">
    <property type="entry name" value="ACP-like"/>
    <property type="match status" value="1"/>
</dbReference>
<keyword evidence="2" id="KW-0596">Phosphopantetheine</keyword>
<dbReference type="GO" id="GO:0004312">
    <property type="term" value="F:fatty acid synthase activity"/>
    <property type="evidence" value="ECO:0007669"/>
    <property type="project" value="TreeGrafter"/>
</dbReference>
<keyword evidence="4" id="KW-0808">Transferase</keyword>
<dbReference type="GO" id="GO:0033068">
    <property type="term" value="P:macrolide biosynthetic process"/>
    <property type="evidence" value="ECO:0007669"/>
    <property type="project" value="UniProtKB-ARBA"/>
</dbReference>
<protein>
    <submittedName>
        <fullName evidence="11">Malonyl CoA-acyl carrier protein transacylase</fullName>
    </submittedName>
</protein>
<dbReference type="GO" id="GO:0031177">
    <property type="term" value="F:phosphopantetheine binding"/>
    <property type="evidence" value="ECO:0007669"/>
    <property type="project" value="UniProtKB-ARBA"/>
</dbReference>
<dbReference type="CDD" id="cd00833">
    <property type="entry name" value="PKS"/>
    <property type="match status" value="1"/>
</dbReference>
<dbReference type="EMBL" id="JACHJI010000027">
    <property type="protein sequence ID" value="MBB4903344.1"/>
    <property type="molecule type" value="Genomic_DNA"/>
</dbReference>
<dbReference type="Pfam" id="PF08990">
    <property type="entry name" value="Docking"/>
    <property type="match status" value="1"/>
</dbReference>
<keyword evidence="7" id="KW-0012">Acyltransferase</keyword>
<evidence type="ECO:0000313" key="11">
    <source>
        <dbReference type="EMBL" id="MBB4903344.1"/>
    </source>
</evidence>
<dbReference type="Pfam" id="PF08659">
    <property type="entry name" value="KR"/>
    <property type="match status" value="1"/>
</dbReference>
<dbReference type="SUPFAM" id="SSF55048">
    <property type="entry name" value="Probable ACP-binding domain of malonyl-CoA ACP transacylase"/>
    <property type="match status" value="1"/>
</dbReference>
<evidence type="ECO:0000259" key="9">
    <source>
        <dbReference type="PROSITE" id="PS50075"/>
    </source>
</evidence>
<feature type="domain" description="Carrier" evidence="9">
    <location>
        <begin position="1469"/>
        <end position="1507"/>
    </location>
</feature>
<dbReference type="Pfam" id="PF00698">
    <property type="entry name" value="Acyl_transf_1"/>
    <property type="match status" value="1"/>
</dbReference>
<evidence type="ECO:0000256" key="6">
    <source>
        <dbReference type="ARBA" id="ARBA00023268"/>
    </source>
</evidence>
<dbReference type="InterPro" id="IPR016036">
    <property type="entry name" value="Malonyl_transacylase_ACP-bd"/>
</dbReference>
<keyword evidence="3" id="KW-0597">Phosphoprotein</keyword>
<organism evidence="11 12">
    <name type="scientific">Streptomyces griseomycini</name>
    <dbReference type="NCBI Taxonomy" id="66895"/>
    <lineage>
        <taxon>Bacteria</taxon>
        <taxon>Bacillati</taxon>
        <taxon>Actinomycetota</taxon>
        <taxon>Actinomycetes</taxon>
        <taxon>Kitasatosporales</taxon>
        <taxon>Streptomycetaceae</taxon>
        <taxon>Streptomyces</taxon>
    </lineage>
</organism>
<evidence type="ECO:0000256" key="5">
    <source>
        <dbReference type="ARBA" id="ARBA00023194"/>
    </source>
</evidence>
<dbReference type="InterPro" id="IPR032821">
    <property type="entry name" value="PKS_assoc"/>
</dbReference>
<dbReference type="PANTHER" id="PTHR43775">
    <property type="entry name" value="FATTY ACID SYNTHASE"/>
    <property type="match status" value="1"/>
</dbReference>
<dbReference type="SUPFAM" id="SSF51735">
    <property type="entry name" value="NAD(P)-binding Rossmann-fold domains"/>
    <property type="match status" value="2"/>
</dbReference>
<comment type="cofactor">
    <cofactor evidence="1">
        <name>pantetheine 4'-phosphate</name>
        <dbReference type="ChEBI" id="CHEBI:47942"/>
    </cofactor>
</comment>
<evidence type="ECO:0000256" key="2">
    <source>
        <dbReference type="ARBA" id="ARBA00022450"/>
    </source>
</evidence>
<dbReference type="InterPro" id="IPR036736">
    <property type="entry name" value="ACP-like_sf"/>
</dbReference>
<evidence type="ECO:0000256" key="3">
    <source>
        <dbReference type="ARBA" id="ARBA00022553"/>
    </source>
</evidence>
<dbReference type="Gene3D" id="6.10.140.1830">
    <property type="match status" value="1"/>
</dbReference>
<keyword evidence="12" id="KW-1185">Reference proteome</keyword>
<dbReference type="RefSeq" id="WP_184829314.1">
    <property type="nucleotide sequence ID" value="NZ_JACHJI010000027.1"/>
</dbReference>
<dbReference type="InterPro" id="IPR014043">
    <property type="entry name" value="Acyl_transferase_dom"/>
</dbReference>
<dbReference type="InterPro" id="IPR041618">
    <property type="entry name" value="PKS_DE"/>
</dbReference>
<dbReference type="Gene3D" id="3.40.47.10">
    <property type="match status" value="1"/>
</dbReference>
<dbReference type="SUPFAM" id="SSF53901">
    <property type="entry name" value="Thiolase-like"/>
    <property type="match status" value="1"/>
</dbReference>
<dbReference type="InterPro" id="IPR015083">
    <property type="entry name" value="NorB/c/GfsB-D-like_docking"/>
</dbReference>
<dbReference type="PROSITE" id="PS52004">
    <property type="entry name" value="KS3_2"/>
    <property type="match status" value="1"/>
</dbReference>
<dbReference type="Gene3D" id="3.40.50.720">
    <property type="entry name" value="NAD(P)-binding Rossmann-like Domain"/>
    <property type="match status" value="1"/>
</dbReference>
<evidence type="ECO:0000256" key="4">
    <source>
        <dbReference type="ARBA" id="ARBA00022679"/>
    </source>
</evidence>
<dbReference type="PANTHER" id="PTHR43775:SF51">
    <property type="entry name" value="INACTIVE PHENOLPHTHIOCEROL SYNTHESIS POLYKETIDE SYNTHASE TYPE I PKS1-RELATED"/>
    <property type="match status" value="1"/>
</dbReference>
<dbReference type="InterPro" id="IPR013968">
    <property type="entry name" value="PKS_KR"/>
</dbReference>
<dbReference type="FunFam" id="3.40.366.10:FF:000002">
    <property type="entry name" value="Probable polyketide synthase 2"/>
    <property type="match status" value="1"/>
</dbReference>
<feature type="domain" description="Ketosynthase family 3 (KS3)" evidence="10">
    <location>
        <begin position="33"/>
        <end position="459"/>
    </location>
</feature>
<dbReference type="InterPro" id="IPR014031">
    <property type="entry name" value="Ketoacyl_synth_C"/>
</dbReference>
<dbReference type="Pfam" id="PF02801">
    <property type="entry name" value="Ketoacyl-synt_C"/>
    <property type="match status" value="1"/>
</dbReference>
<accession>A0A7W7VAU3</accession>
<reference evidence="11 12" key="1">
    <citation type="submission" date="2020-08" db="EMBL/GenBank/DDBJ databases">
        <title>Genomic Encyclopedia of Type Strains, Phase III (KMG-III): the genomes of soil and plant-associated and newly described type strains.</title>
        <authorList>
            <person name="Whitman W."/>
        </authorList>
    </citation>
    <scope>NUCLEOTIDE SEQUENCE [LARGE SCALE GENOMIC DNA]</scope>
    <source>
        <strain evidence="11 12">CECT 3273</strain>
    </source>
</reference>
<dbReference type="PROSITE" id="PS00606">
    <property type="entry name" value="KS3_1"/>
    <property type="match status" value="1"/>
</dbReference>
<dbReference type="InterPro" id="IPR018201">
    <property type="entry name" value="Ketoacyl_synth_AS"/>
</dbReference>
<dbReference type="PROSITE" id="PS50075">
    <property type="entry name" value="CARRIER"/>
    <property type="match status" value="1"/>
</dbReference>
<evidence type="ECO:0000259" key="10">
    <source>
        <dbReference type="PROSITE" id="PS52004"/>
    </source>
</evidence>
<dbReference type="SMART" id="SM00827">
    <property type="entry name" value="PKS_AT"/>
    <property type="match status" value="1"/>
</dbReference>
<feature type="region of interest" description="Disordered" evidence="8">
    <location>
        <begin position="459"/>
        <end position="484"/>
    </location>
</feature>
<comment type="caution">
    <text evidence="11">The sequence shown here is derived from an EMBL/GenBank/DDBJ whole genome shotgun (WGS) entry which is preliminary data.</text>
</comment>
<evidence type="ECO:0000256" key="8">
    <source>
        <dbReference type="SAM" id="MobiDB-lite"/>
    </source>
</evidence>
<dbReference type="InterPro" id="IPR001227">
    <property type="entry name" value="Ac_transferase_dom_sf"/>
</dbReference>
<dbReference type="Gene3D" id="3.40.366.10">
    <property type="entry name" value="Malonyl-Coenzyme A Acyl Carrier Protein, domain 2"/>
    <property type="match status" value="1"/>
</dbReference>
<dbReference type="InterPro" id="IPR014030">
    <property type="entry name" value="Ketoacyl_synth_N"/>
</dbReference>
<gene>
    <name evidence="11" type="ORF">FHS37_007441</name>
</gene>
<dbReference type="InterPro" id="IPR036299">
    <property type="entry name" value="Polyketide_synth_docking_sf"/>
</dbReference>
<keyword evidence="6" id="KW-0511">Multifunctional enzyme</keyword>
<sequence length="1507" mass="157626">MQNEDKLRDYLKRATTDLRTARRRLREVEERENEPIAIIGMSCRYPGGVTSPEDLWQLVAEGRDAVVEFPSDRGWDVDSLYHPDPDHAGTSITRHGGFLQGATDFDPAFFGISPREALAMDPQQRLLLETSWEAFERAGIDPAQARDTKTGVFAGIMYNDYATRLPQAPEGFEGFLANGSAGSIASGRIAYTLGLVGPAVTVDTACSSSLVALHLAMVALRRDECSLALAGGATFMSTPRTFVEYSRQRALSVDGRCKAFSDSADGTGWGEGVGMLLVERLSDARRNGHPVLAVIRGSAVNQDGASHGLTAPNGPAQQAVINQALAGARLTPAQVDAVEAHGTGTTLGDPIEAQALIATYGAERTADRPLWLGSLKSNIGHSQAAAGAGGIIKMVMAMRHGVLPRTLHVDEPSSHVDWSAGTVALLTEDRPWPETGEPRRAGVSSFGVSGTNAHVILEEAPAPDPDTTTDGDTPAPARTAGRPAPAVTPWVLSARTPDALRAQAGQLLSAVTSSADFDPEGVGFSLATTRSLFEHRAVVLAEDRSTTTDRLTALTEGRGGPGIVLGEATPHKLGFLFSGQGSQRLGMGRELADRFPVFAEALEETLSAFDPAVRGVLFGDDADALSETGVTQPALFAVEVALFRLLESWGVRPDVLAGHSIGELAAAHVAGVWSLADAARVVSARGALMQALPSGGAMVAVQASEAEVAPELPETVGVAAVNGPSSVVISGAVAGVEAVAERWRAAGRKVSRLKVSHAFHSPLMEPMLDDFRRVLESVSFEAPAIPIVSTLTGVRATAEELTSAEYWVRHVRESVRFHDAVAGLREQGVDVFLEIGPGGVLSGLGQLSAPEASFVPALRGDRPEPTALLTAIGRLHVDGVPVDLAALFDGSGARRVDLPTYAFQRERYWLDAPAAEESAGGTSPEEARFWEAVEEGDPADLARTLGVSTDDPLSAVLPRLSAWRRKQRDRLTADNWRYRVDWRALAAGPHRPAGAWLVVAPAGDERAEWVRASLRRNGADETHVLPVDPETADWAERLTGLPPLSGVVSLLGLADAGEAAAPVSLAGQATAPAGLASTVGLLRALGDVDAPLWCLTSGAVSTGADDAVTGPEQAMLWGLGRAAALEHPGRWGGLIDLPPVRDERTGDLLAVAVATPGEDQVALRGDTVLGRRLVPAPVGEVSEAGWSPHGTVLVTGGTGALGGHVARWLAAHGAEHVVLAARRGRTARGAEDLEAELVGLGARVTFATCDVADRDAVATMLASLPPLTAVFHTAGVERPTALADLDPDDLTEFADVLAAKADGARNLHELLADTPLDAFVLFSSIAGVWGSGGQAAYGAANAYLDALAEHRRAAGLPATAVAWGPWDGGGMVEDSGQAAHLKRLGLLTMAPGTALAGLGSALAHGDTTVTVADVDWPRFAGTFTAQRPSALLSELPDARDLLDATPAEQDGTSDLARRLAGLDGAEQERHLTELVRSEAAAVLGHASADALPATRAFRELGFDSLTA</sequence>
<dbReference type="SUPFAM" id="SSF101173">
    <property type="entry name" value="Docking domain B of the erythromycin polyketide synthase (DEBS)"/>
    <property type="match status" value="1"/>
</dbReference>
<dbReference type="SUPFAM" id="SSF52151">
    <property type="entry name" value="FabD/lysophospholipase-like"/>
    <property type="match status" value="1"/>
</dbReference>
<dbReference type="SMART" id="SM00825">
    <property type="entry name" value="PKS_KS"/>
    <property type="match status" value="1"/>
</dbReference>
<dbReference type="InterPro" id="IPR057326">
    <property type="entry name" value="KR_dom"/>
</dbReference>
<dbReference type="Pfam" id="PF18369">
    <property type="entry name" value="PKS_DE"/>
    <property type="match status" value="1"/>
</dbReference>
<dbReference type="SMART" id="SM00822">
    <property type="entry name" value="PKS_KR"/>
    <property type="match status" value="1"/>
</dbReference>
<dbReference type="InterPro" id="IPR020841">
    <property type="entry name" value="PKS_Beta-ketoAc_synthase_dom"/>
</dbReference>
<dbReference type="SUPFAM" id="SSF47336">
    <property type="entry name" value="ACP-like"/>
    <property type="match status" value="1"/>
</dbReference>
<dbReference type="Pfam" id="PF00109">
    <property type="entry name" value="ketoacyl-synt"/>
    <property type="match status" value="1"/>
</dbReference>
<dbReference type="InterPro" id="IPR016035">
    <property type="entry name" value="Acyl_Trfase/lysoPLipase"/>
</dbReference>
<dbReference type="Gene3D" id="3.30.70.3290">
    <property type="match status" value="1"/>
</dbReference>
<feature type="compositionally biased region" description="Low complexity" evidence="8">
    <location>
        <begin position="465"/>
        <end position="484"/>
    </location>
</feature>
<name>A0A7W7VAU3_9ACTN</name>
<dbReference type="InterPro" id="IPR016039">
    <property type="entry name" value="Thiolase-like"/>
</dbReference>
<evidence type="ECO:0000256" key="7">
    <source>
        <dbReference type="ARBA" id="ARBA00023315"/>
    </source>
</evidence>
<evidence type="ECO:0000256" key="1">
    <source>
        <dbReference type="ARBA" id="ARBA00001957"/>
    </source>
</evidence>
<proteinExistence type="predicted"/>